<name>A0A2T3FWP6_9FIRM</name>
<dbReference type="InterPro" id="IPR013783">
    <property type="entry name" value="Ig-like_fold"/>
</dbReference>
<dbReference type="PANTHER" id="PTHR10587:SF125">
    <property type="entry name" value="POLYSACCHARIDE DEACETYLASE YHEN-RELATED"/>
    <property type="match status" value="1"/>
</dbReference>
<dbReference type="CDD" id="cd10944">
    <property type="entry name" value="CE4_SmPgdA_like"/>
    <property type="match status" value="1"/>
</dbReference>
<sequence length="391" mass="44100">MKNRKKLVITLIGVIVLGIGLFVYQTFIKKQLHFKENMTVEINGKFNPNSYISEVEHGSVKDVACQSKNLNIKKLGKYEVTYTYKNREYTTTIQVVDTQKPVFKGLDDLTVSLNTTPDLKAGVEVSDNSLEEIKYKIDDKNLDTSKEGTYEVTYVAKDSSGNKTIAKRKIEVIKKIGSDKQSNEKVVYLTFDDGPSENTKKIMDILAKYDAKATFFVTGRNQDYNYLIKDAYNAGHTIALHTYSHEYSTVYASVDAYFDDLNKVGQMVKKEIGFVPHYIRFPGGSSNTVSRRYCQGIMSTLTKEVVEKGYQYYDWNGDSTDASGNHVAVDKLIRNGTSCHDNNVMILCHDTQAKDTTVQALPAIIEHYKNLGYTFKGIDDATYAPHQSVNN</sequence>
<feature type="transmembrane region" description="Helical" evidence="1">
    <location>
        <begin position="7"/>
        <end position="27"/>
    </location>
</feature>
<dbReference type="Pfam" id="PF01522">
    <property type="entry name" value="Polysacc_deac_1"/>
    <property type="match status" value="1"/>
</dbReference>
<keyword evidence="1" id="KW-0812">Transmembrane</keyword>
<dbReference type="Gene3D" id="3.20.20.370">
    <property type="entry name" value="Glycoside hydrolase/deacetylase"/>
    <property type="match status" value="1"/>
</dbReference>
<protein>
    <submittedName>
        <fullName evidence="3">Polysaccharide deacetylase</fullName>
    </submittedName>
</protein>
<dbReference type="Pfam" id="PF16403">
    <property type="entry name" value="Bact_surface_Ig-like"/>
    <property type="match status" value="1"/>
</dbReference>
<keyword evidence="1" id="KW-0472">Membrane</keyword>
<proteinExistence type="predicted"/>
<evidence type="ECO:0000259" key="2">
    <source>
        <dbReference type="PROSITE" id="PS51677"/>
    </source>
</evidence>
<evidence type="ECO:0000313" key="3">
    <source>
        <dbReference type="EMBL" id="PST39708.1"/>
    </source>
</evidence>
<dbReference type="PROSITE" id="PS51677">
    <property type="entry name" value="NODB"/>
    <property type="match status" value="1"/>
</dbReference>
<dbReference type="InterPro" id="IPR050248">
    <property type="entry name" value="Polysacc_deacetylase_ArnD"/>
</dbReference>
<reference evidence="3 4" key="1">
    <citation type="journal article" date="2019" name="Int. J. Syst. Evol. Microbiol.">
        <title>Faecalibacillus intestinalis gen. nov., sp. nov. and Faecalibacillus faecis sp. nov., isolated from human faeces.</title>
        <authorList>
            <person name="Seo B."/>
            <person name="Jeon K."/>
            <person name="Baek I."/>
            <person name="Lee Y.M."/>
            <person name="Baek K."/>
            <person name="Ko G."/>
        </authorList>
    </citation>
    <scope>NUCLEOTIDE SEQUENCE [LARGE SCALE GENOMIC DNA]</scope>
    <source>
        <strain evidence="3 4">SNUG30099</strain>
    </source>
</reference>
<dbReference type="Proteomes" id="UP000240974">
    <property type="component" value="Unassembled WGS sequence"/>
</dbReference>
<keyword evidence="4" id="KW-1185">Reference proteome</keyword>
<evidence type="ECO:0000256" key="1">
    <source>
        <dbReference type="SAM" id="Phobius"/>
    </source>
</evidence>
<dbReference type="InterPro" id="IPR011330">
    <property type="entry name" value="Glyco_hydro/deAcase_b/a-brl"/>
</dbReference>
<dbReference type="GO" id="GO:0005975">
    <property type="term" value="P:carbohydrate metabolic process"/>
    <property type="evidence" value="ECO:0007669"/>
    <property type="project" value="InterPro"/>
</dbReference>
<dbReference type="EMBL" id="PYLQ01000016">
    <property type="protein sequence ID" value="PST39708.1"/>
    <property type="molecule type" value="Genomic_DNA"/>
</dbReference>
<dbReference type="InterPro" id="IPR032179">
    <property type="entry name" value="Cry22Aa_Ig-like"/>
</dbReference>
<gene>
    <name evidence="3" type="ORF">C7U54_10440</name>
</gene>
<dbReference type="SUPFAM" id="SSF88713">
    <property type="entry name" value="Glycoside hydrolase/deacetylase"/>
    <property type="match status" value="1"/>
</dbReference>
<organism evidence="3 4">
    <name type="scientific">Faecalibacillus intestinalis</name>
    <dbReference type="NCBI Taxonomy" id="1982626"/>
    <lineage>
        <taxon>Bacteria</taxon>
        <taxon>Bacillati</taxon>
        <taxon>Bacillota</taxon>
        <taxon>Erysipelotrichia</taxon>
        <taxon>Erysipelotrichales</taxon>
        <taxon>Coprobacillaceae</taxon>
        <taxon>Faecalibacillus</taxon>
    </lineage>
</organism>
<evidence type="ECO:0000313" key="4">
    <source>
        <dbReference type="Proteomes" id="UP000240974"/>
    </source>
</evidence>
<dbReference type="PANTHER" id="PTHR10587">
    <property type="entry name" value="GLYCOSYL TRANSFERASE-RELATED"/>
    <property type="match status" value="1"/>
</dbReference>
<dbReference type="RefSeq" id="WP_107030266.1">
    <property type="nucleotide sequence ID" value="NZ_PYLQ01000016.1"/>
</dbReference>
<dbReference type="AlphaFoldDB" id="A0A2T3FWP6"/>
<dbReference type="Gene3D" id="2.60.40.10">
    <property type="entry name" value="Immunoglobulins"/>
    <property type="match status" value="2"/>
</dbReference>
<accession>A0A2T3FWP6</accession>
<keyword evidence="1" id="KW-1133">Transmembrane helix</keyword>
<dbReference type="InterPro" id="IPR002509">
    <property type="entry name" value="NODB_dom"/>
</dbReference>
<dbReference type="GO" id="GO:0016810">
    <property type="term" value="F:hydrolase activity, acting on carbon-nitrogen (but not peptide) bonds"/>
    <property type="evidence" value="ECO:0007669"/>
    <property type="project" value="InterPro"/>
</dbReference>
<feature type="domain" description="NodB homology" evidence="2">
    <location>
        <begin position="185"/>
        <end position="376"/>
    </location>
</feature>
<comment type="caution">
    <text evidence="3">The sequence shown here is derived from an EMBL/GenBank/DDBJ whole genome shotgun (WGS) entry which is preliminary data.</text>
</comment>